<name>A0A1Y0IBC9_9GAMM</name>
<feature type="transmembrane region" description="Helical" evidence="1">
    <location>
        <begin position="12"/>
        <end position="31"/>
    </location>
</feature>
<accession>A0A1Y0IBC9</accession>
<keyword evidence="1" id="KW-1133">Transmembrane helix</keyword>
<evidence type="ECO:0000256" key="1">
    <source>
        <dbReference type="SAM" id="Phobius"/>
    </source>
</evidence>
<sequence>MAELLSTPDLEYTSTLTAIFYMFVVLAYYRAKKQCSDSRFTMFFYVICAYALGYLVAFLLPFVSLLT</sequence>
<reference evidence="2 3" key="1">
    <citation type="submission" date="2017-05" db="EMBL/GenBank/DDBJ databases">
        <title>Genomic insights into alkan degradation activity of Oleiphilus messinensis.</title>
        <authorList>
            <person name="Kozyavkin S.A."/>
            <person name="Slesarev A.I."/>
            <person name="Golyshin P.N."/>
            <person name="Korzhenkov A."/>
            <person name="Golyshina O.N."/>
            <person name="Toshchakov S.V."/>
        </authorList>
    </citation>
    <scope>NUCLEOTIDE SEQUENCE [LARGE SCALE GENOMIC DNA]</scope>
    <source>
        <strain evidence="2 3">ME102</strain>
    </source>
</reference>
<evidence type="ECO:0000313" key="2">
    <source>
        <dbReference type="EMBL" id="ARU57076.1"/>
    </source>
</evidence>
<dbReference type="Proteomes" id="UP000196027">
    <property type="component" value="Chromosome"/>
</dbReference>
<organism evidence="2 3">
    <name type="scientific">Oleiphilus messinensis</name>
    <dbReference type="NCBI Taxonomy" id="141451"/>
    <lineage>
        <taxon>Bacteria</taxon>
        <taxon>Pseudomonadati</taxon>
        <taxon>Pseudomonadota</taxon>
        <taxon>Gammaproteobacteria</taxon>
        <taxon>Oceanospirillales</taxon>
        <taxon>Oleiphilaceae</taxon>
        <taxon>Oleiphilus</taxon>
    </lineage>
</organism>
<keyword evidence="1" id="KW-0472">Membrane</keyword>
<dbReference type="EMBL" id="CP021425">
    <property type="protein sequence ID" value="ARU57076.1"/>
    <property type="molecule type" value="Genomic_DNA"/>
</dbReference>
<dbReference type="AlphaFoldDB" id="A0A1Y0IBC9"/>
<feature type="transmembrane region" description="Helical" evidence="1">
    <location>
        <begin position="43"/>
        <end position="66"/>
    </location>
</feature>
<proteinExistence type="predicted"/>
<protein>
    <submittedName>
        <fullName evidence="2">Uncharacterized protein</fullName>
    </submittedName>
</protein>
<evidence type="ECO:0000313" key="3">
    <source>
        <dbReference type="Proteomes" id="UP000196027"/>
    </source>
</evidence>
<keyword evidence="1" id="KW-0812">Transmembrane</keyword>
<gene>
    <name evidence="2" type="ORF">OLMES_3033</name>
</gene>
<keyword evidence="3" id="KW-1185">Reference proteome</keyword>
<dbReference type="KEGG" id="ome:OLMES_3033"/>